<dbReference type="GO" id="GO:0008263">
    <property type="term" value="F:pyrimidine-specific mismatch base pair DNA N-glycosylase activity"/>
    <property type="evidence" value="ECO:0007669"/>
    <property type="project" value="TreeGrafter"/>
</dbReference>
<reference evidence="6" key="1">
    <citation type="submission" date="2021-01" db="EMBL/GenBank/DDBJ databases">
        <authorList>
            <person name="Corre E."/>
            <person name="Pelletier E."/>
            <person name="Niang G."/>
            <person name="Scheremetjew M."/>
            <person name="Finn R."/>
            <person name="Kale V."/>
            <person name="Holt S."/>
            <person name="Cochrane G."/>
            <person name="Meng A."/>
            <person name="Brown T."/>
            <person name="Cohen L."/>
        </authorList>
    </citation>
    <scope>NUCLEOTIDE SEQUENCE</scope>
    <source>
        <strain evidence="6">RCC1871</strain>
    </source>
</reference>
<dbReference type="Proteomes" id="UP001472866">
    <property type="component" value="Chromosome 06"/>
</dbReference>
<dbReference type="PANTHER" id="PTHR12159:SF9">
    <property type="entry name" value="G_T MISMATCH-SPECIFIC THYMINE DNA GLYCOSYLASE"/>
    <property type="match status" value="1"/>
</dbReference>
<feature type="domain" description="Uracil-DNA glycosylase-like" evidence="5">
    <location>
        <begin position="70"/>
        <end position="251"/>
    </location>
</feature>
<dbReference type="GO" id="GO:0006285">
    <property type="term" value="P:base-excision repair, AP site formation"/>
    <property type="evidence" value="ECO:0007669"/>
    <property type="project" value="InterPro"/>
</dbReference>
<evidence type="ECO:0000256" key="2">
    <source>
        <dbReference type="ARBA" id="ARBA00022801"/>
    </source>
</evidence>
<dbReference type="InterPro" id="IPR005122">
    <property type="entry name" value="Uracil-DNA_glycosylase-like"/>
</dbReference>
<dbReference type="PANTHER" id="PTHR12159">
    <property type="entry name" value="G/T AND G/U MISMATCH-SPECIFIC DNA GLYCOSYLASE"/>
    <property type="match status" value="1"/>
</dbReference>
<evidence type="ECO:0000313" key="6">
    <source>
        <dbReference type="EMBL" id="CAE0190717.1"/>
    </source>
</evidence>
<proteinExistence type="predicted"/>
<keyword evidence="8" id="KW-1185">Reference proteome</keyword>
<evidence type="ECO:0000256" key="1">
    <source>
        <dbReference type="ARBA" id="ARBA00022763"/>
    </source>
</evidence>
<dbReference type="InterPro" id="IPR015637">
    <property type="entry name" value="MUG/TDG"/>
</dbReference>
<keyword evidence="3" id="KW-0234">DNA repair</keyword>
<dbReference type="AlphaFoldDB" id="A0A7S3CAI0"/>
<dbReference type="CDD" id="cd10028">
    <property type="entry name" value="UDG-F2_TDG_MUG"/>
    <property type="match status" value="1"/>
</dbReference>
<protein>
    <submittedName>
        <fullName evidence="7">DNA glycosylase</fullName>
    </submittedName>
</protein>
<name>A0A7S3CAI0_9CHLO</name>
<dbReference type="EMBL" id="HBHZ01004900">
    <property type="protein sequence ID" value="CAE0190717.1"/>
    <property type="molecule type" value="Transcribed_RNA"/>
</dbReference>
<dbReference type="SUPFAM" id="SSF52141">
    <property type="entry name" value="Uracil-DNA glycosylase-like"/>
    <property type="match status" value="1"/>
</dbReference>
<dbReference type="InterPro" id="IPR036895">
    <property type="entry name" value="Uracil-DNA_glycosylase-like_sf"/>
</dbReference>
<evidence type="ECO:0000259" key="5">
    <source>
        <dbReference type="Pfam" id="PF03167"/>
    </source>
</evidence>
<evidence type="ECO:0000256" key="3">
    <source>
        <dbReference type="ARBA" id="ARBA00023204"/>
    </source>
</evidence>
<keyword evidence="2" id="KW-0378">Hydrolase</keyword>
<sequence>MNGGGLFDKFAFGGMAKGNKVRTLALSAAGRSAKRRKPESGTTAVKASTSAASQPGGGDGRTKPAGGLLPKLGSRPLRLILVGHNPSAHAWSSGHYYSHPGNRMWPILRETGIAPADLVRGCEDDGSMPESCGVGFIDVGVGHPGTDSSKIDLRDEKFHGGFYAHLRDHLELAGAPPRIVAFTGKKQFVDLLNANRRGKKVQTVALGPQDPASLPHGWPFPPTTRVFVLTSTSGASALTNEARIRPYAELAKELSAIDWPLPPPEPPSV</sequence>
<dbReference type="Pfam" id="PF03167">
    <property type="entry name" value="UDG"/>
    <property type="match status" value="1"/>
</dbReference>
<reference evidence="7 8" key="2">
    <citation type="submission" date="2024-03" db="EMBL/GenBank/DDBJ databases">
        <title>Complete genome sequence of the green alga Chloropicon roscoffensis RCC1871.</title>
        <authorList>
            <person name="Lemieux C."/>
            <person name="Pombert J.-F."/>
            <person name="Otis C."/>
            <person name="Turmel M."/>
        </authorList>
    </citation>
    <scope>NUCLEOTIDE SEQUENCE [LARGE SCALE GENOMIC DNA]</scope>
    <source>
        <strain evidence="7 8">RCC1871</strain>
    </source>
</reference>
<feature type="region of interest" description="Disordered" evidence="4">
    <location>
        <begin position="27"/>
        <end position="69"/>
    </location>
</feature>
<evidence type="ECO:0000313" key="7">
    <source>
        <dbReference type="EMBL" id="WZN62992.1"/>
    </source>
</evidence>
<feature type="compositionally biased region" description="Low complexity" evidence="4">
    <location>
        <begin position="40"/>
        <end position="53"/>
    </location>
</feature>
<evidence type="ECO:0000313" key="8">
    <source>
        <dbReference type="Proteomes" id="UP001472866"/>
    </source>
</evidence>
<dbReference type="GO" id="GO:0004844">
    <property type="term" value="F:uracil DNA N-glycosylase activity"/>
    <property type="evidence" value="ECO:0007669"/>
    <property type="project" value="TreeGrafter"/>
</dbReference>
<dbReference type="Gene3D" id="3.40.470.10">
    <property type="entry name" value="Uracil-DNA glycosylase-like domain"/>
    <property type="match status" value="1"/>
</dbReference>
<accession>A0A7S3CAI0</accession>
<evidence type="ECO:0000256" key="4">
    <source>
        <dbReference type="SAM" id="MobiDB-lite"/>
    </source>
</evidence>
<organism evidence="6">
    <name type="scientific">Chloropicon roscoffensis</name>
    <dbReference type="NCBI Taxonomy" id="1461544"/>
    <lineage>
        <taxon>Eukaryota</taxon>
        <taxon>Viridiplantae</taxon>
        <taxon>Chlorophyta</taxon>
        <taxon>Chloropicophyceae</taxon>
        <taxon>Chloropicales</taxon>
        <taxon>Chloropicaceae</taxon>
        <taxon>Chloropicon</taxon>
    </lineage>
</organism>
<gene>
    <name evidence="6" type="ORF">CROS1456_LOCUS3807</name>
    <name evidence="7" type="ORF">HKI87_06g45370</name>
</gene>
<dbReference type="EMBL" id="CP151506">
    <property type="protein sequence ID" value="WZN62992.1"/>
    <property type="molecule type" value="Genomic_DNA"/>
</dbReference>
<keyword evidence="1" id="KW-0227">DNA damage</keyword>